<evidence type="ECO:0000256" key="7">
    <source>
        <dbReference type="ARBA" id="ARBA00023027"/>
    </source>
</evidence>
<dbReference type="GO" id="GO:0106274">
    <property type="term" value="F:NAD+-protein-arginine ADP-ribosyltransferase activity"/>
    <property type="evidence" value="ECO:0007669"/>
    <property type="project" value="UniProtKB-EC"/>
</dbReference>
<keyword evidence="8" id="KW-1015">Disulfide bond</keyword>
<dbReference type="Pfam" id="PF01129">
    <property type="entry name" value="ART"/>
    <property type="match status" value="1"/>
</dbReference>
<keyword evidence="2 10" id="KW-0328">Glycosyltransferase</keyword>
<reference evidence="11" key="1">
    <citation type="submission" date="2025-08" db="UniProtKB">
        <authorList>
            <consortium name="Ensembl"/>
        </authorList>
    </citation>
    <scope>IDENTIFICATION</scope>
</reference>
<dbReference type="GO" id="GO:0016779">
    <property type="term" value="F:nucleotidyltransferase activity"/>
    <property type="evidence" value="ECO:0007669"/>
    <property type="project" value="UniProtKB-KW"/>
</dbReference>
<keyword evidence="3 10" id="KW-0808">Transferase</keyword>
<evidence type="ECO:0000256" key="4">
    <source>
        <dbReference type="ARBA" id="ARBA00022695"/>
    </source>
</evidence>
<accession>A0A8C1UEW4</accession>
<dbReference type="PROSITE" id="PS51996">
    <property type="entry name" value="TR_MART"/>
    <property type="match status" value="1"/>
</dbReference>
<protein>
    <recommendedName>
        <fullName evidence="10">NAD(P)(+)--arginine ADP-ribosyltransferase</fullName>
        <ecNumber evidence="10">2.4.2.31</ecNumber>
    </recommendedName>
    <alternativeName>
        <fullName evidence="10">Mono(ADP-ribosyl)transferase</fullName>
    </alternativeName>
</protein>
<proteinExistence type="inferred from homology"/>
<dbReference type="SUPFAM" id="SSF56399">
    <property type="entry name" value="ADP-ribosylation"/>
    <property type="match status" value="1"/>
</dbReference>
<evidence type="ECO:0000256" key="5">
    <source>
        <dbReference type="ARBA" id="ARBA00022729"/>
    </source>
</evidence>
<dbReference type="AlphaFoldDB" id="A0A8C1UEW4"/>
<sequence length="271" mass="31533">MLLIIEALLLIFAALGQDHRAAVDGQIFPLDMALNSVDDQYEGCNWKMKFCVWAKYLKKELNNSPDFRNAWKNAEKNDTRSWNIFRRFRKIAIWVYTDPISRIYVQFNNDTRNGKTHYTVMTYKWYSLYFLLTDEIQILKKQQNKCYKTYRGTNVTFNGRAFTSIRFGSFTSSSVSAGRAYSFGNVSCFEIYTCEGADISKYSRVPYEGEVLIPPYETFNVTAVKNRTDEPNLRCQTVFELNSTGIKSDLNCALFKKPPKTKKFMFCPLLN</sequence>
<evidence type="ECO:0000313" key="12">
    <source>
        <dbReference type="Proteomes" id="UP000694700"/>
    </source>
</evidence>
<evidence type="ECO:0000256" key="1">
    <source>
        <dbReference type="ARBA" id="ARBA00009558"/>
    </source>
</evidence>
<keyword evidence="7 10" id="KW-0520">NAD</keyword>
<organism evidence="11 12">
    <name type="scientific">Cyprinus carpio</name>
    <name type="common">Common carp</name>
    <dbReference type="NCBI Taxonomy" id="7962"/>
    <lineage>
        <taxon>Eukaryota</taxon>
        <taxon>Metazoa</taxon>
        <taxon>Chordata</taxon>
        <taxon>Craniata</taxon>
        <taxon>Vertebrata</taxon>
        <taxon>Euteleostomi</taxon>
        <taxon>Actinopterygii</taxon>
        <taxon>Neopterygii</taxon>
        <taxon>Teleostei</taxon>
        <taxon>Ostariophysi</taxon>
        <taxon>Cypriniformes</taxon>
        <taxon>Cyprinidae</taxon>
        <taxon>Cyprininae</taxon>
        <taxon>Cyprinus</taxon>
    </lineage>
</organism>
<dbReference type="Gene3D" id="3.90.176.10">
    <property type="entry name" value="Toxin ADP-ribosyltransferase, Chain A, domain 1"/>
    <property type="match status" value="1"/>
</dbReference>
<dbReference type="EC" id="2.4.2.31" evidence="10"/>
<evidence type="ECO:0000256" key="8">
    <source>
        <dbReference type="ARBA" id="ARBA00023157"/>
    </source>
</evidence>
<feature type="signal peptide" evidence="10">
    <location>
        <begin position="1"/>
        <end position="16"/>
    </location>
</feature>
<evidence type="ECO:0000256" key="2">
    <source>
        <dbReference type="ARBA" id="ARBA00022676"/>
    </source>
</evidence>
<dbReference type="InterPro" id="IPR050999">
    <property type="entry name" value="ADP-ribosyltransferase_ARG"/>
</dbReference>
<dbReference type="Ensembl" id="ENSCCRT00015037633.1">
    <property type="protein sequence ID" value="ENSCCRP00015036380.1"/>
    <property type="gene ID" value="ENSCCRG00015015162.1"/>
</dbReference>
<dbReference type="GO" id="GO:0003950">
    <property type="term" value="F:NAD+ poly-ADP-ribosyltransferase activity"/>
    <property type="evidence" value="ECO:0007669"/>
    <property type="project" value="TreeGrafter"/>
</dbReference>
<evidence type="ECO:0000256" key="3">
    <source>
        <dbReference type="ARBA" id="ARBA00022679"/>
    </source>
</evidence>
<keyword evidence="5 10" id="KW-0732">Signal</keyword>
<keyword evidence="6 10" id="KW-0521">NADP</keyword>
<dbReference type="Proteomes" id="UP000694700">
    <property type="component" value="Unplaced"/>
</dbReference>
<feature type="chain" id="PRO_5034641480" description="NAD(P)(+)--arginine ADP-ribosyltransferase" evidence="10">
    <location>
        <begin position="17"/>
        <end position="271"/>
    </location>
</feature>
<evidence type="ECO:0000256" key="6">
    <source>
        <dbReference type="ARBA" id="ARBA00022857"/>
    </source>
</evidence>
<dbReference type="PANTHER" id="PTHR10339:SF27">
    <property type="entry name" value="NAD(P)(+)--ARGININE ADP-RIBOSYLTRANSFERASE"/>
    <property type="match status" value="1"/>
</dbReference>
<comment type="catalytic activity">
    <reaction evidence="9 10">
        <text>L-arginyl-[protein] + NAD(+) = N(omega)-(ADP-D-ribosyl)-L-arginyl-[protein] + nicotinamide + H(+)</text>
        <dbReference type="Rhea" id="RHEA:19149"/>
        <dbReference type="Rhea" id="RHEA-COMP:10532"/>
        <dbReference type="Rhea" id="RHEA-COMP:15087"/>
        <dbReference type="ChEBI" id="CHEBI:15378"/>
        <dbReference type="ChEBI" id="CHEBI:17154"/>
        <dbReference type="ChEBI" id="CHEBI:29965"/>
        <dbReference type="ChEBI" id="CHEBI:57540"/>
        <dbReference type="ChEBI" id="CHEBI:142554"/>
        <dbReference type="EC" id="2.4.2.31"/>
    </reaction>
</comment>
<name>A0A8C1UEW4_CYPCA</name>
<evidence type="ECO:0000256" key="9">
    <source>
        <dbReference type="ARBA" id="ARBA00047597"/>
    </source>
</evidence>
<keyword evidence="4" id="KW-0548">Nucleotidyltransferase</keyword>
<dbReference type="PANTHER" id="PTHR10339">
    <property type="entry name" value="ADP-RIBOSYLTRANSFERASE"/>
    <property type="match status" value="1"/>
</dbReference>
<dbReference type="FunFam" id="3.90.176.10:FF:000001">
    <property type="entry name" value="NAD(P)(+)--arginine ADP-ribosyltransferase"/>
    <property type="match status" value="1"/>
</dbReference>
<dbReference type="InterPro" id="IPR000768">
    <property type="entry name" value="ART"/>
</dbReference>
<evidence type="ECO:0000313" key="11">
    <source>
        <dbReference type="Ensembl" id="ENSCCRP00015036380.1"/>
    </source>
</evidence>
<comment type="similarity">
    <text evidence="1 10">Belongs to the Arg-specific ADP-ribosyltransferase family.</text>
</comment>
<evidence type="ECO:0000256" key="10">
    <source>
        <dbReference type="RuleBase" id="RU361228"/>
    </source>
</evidence>
<dbReference type="PRINTS" id="PR00970">
    <property type="entry name" value="RIBTRNSFRASE"/>
</dbReference>